<keyword evidence="5 6" id="KW-0472">Membrane</keyword>
<keyword evidence="3 6" id="KW-0812">Transmembrane</keyword>
<dbReference type="InterPro" id="IPR036259">
    <property type="entry name" value="MFS_trans_sf"/>
</dbReference>
<gene>
    <name evidence="8" type="ordered locus">Desac_2751</name>
</gene>
<dbReference type="RefSeq" id="WP_013707673.1">
    <property type="nucleotide sequence ID" value="NC_015388.1"/>
</dbReference>
<evidence type="ECO:0000313" key="9">
    <source>
        <dbReference type="Proteomes" id="UP000000483"/>
    </source>
</evidence>
<dbReference type="PANTHER" id="PTHR42688:SF1">
    <property type="entry name" value="BLR5212 PROTEIN"/>
    <property type="match status" value="1"/>
</dbReference>
<feature type="transmembrane region" description="Helical" evidence="6">
    <location>
        <begin position="372"/>
        <end position="395"/>
    </location>
</feature>
<feature type="transmembrane region" description="Helical" evidence="6">
    <location>
        <begin position="346"/>
        <end position="366"/>
    </location>
</feature>
<dbReference type="PROSITE" id="PS50850">
    <property type="entry name" value="MFS"/>
    <property type="match status" value="1"/>
</dbReference>
<evidence type="ECO:0000256" key="6">
    <source>
        <dbReference type="SAM" id="Phobius"/>
    </source>
</evidence>
<feature type="transmembrane region" description="Helical" evidence="6">
    <location>
        <begin position="180"/>
        <end position="203"/>
    </location>
</feature>
<organism evidence="8 9">
    <name type="scientific">Desulfobacca acetoxidans (strain ATCC 700848 / DSM 11109 / ASRB2)</name>
    <dbReference type="NCBI Taxonomy" id="880072"/>
    <lineage>
        <taxon>Bacteria</taxon>
        <taxon>Pseudomonadati</taxon>
        <taxon>Thermodesulfobacteriota</taxon>
        <taxon>Desulfobaccia</taxon>
        <taxon>Desulfobaccales</taxon>
        <taxon>Desulfobaccaceae</taxon>
        <taxon>Desulfobacca</taxon>
    </lineage>
</organism>
<evidence type="ECO:0000259" key="7">
    <source>
        <dbReference type="PROSITE" id="PS50850"/>
    </source>
</evidence>
<protein>
    <submittedName>
        <fullName evidence="8">Major facilitator superfamily MFS_1</fullName>
    </submittedName>
</protein>
<keyword evidence="2" id="KW-1003">Cell membrane</keyword>
<dbReference type="HOGENOM" id="CLU_040020_2_0_7"/>
<dbReference type="EMBL" id="CP002629">
    <property type="protein sequence ID" value="AEB10564.1"/>
    <property type="molecule type" value="Genomic_DNA"/>
</dbReference>
<accession>F2NDZ6</accession>
<dbReference type="eggNOG" id="COG2211">
    <property type="taxonomic scope" value="Bacteria"/>
</dbReference>
<reference evidence="9" key="2">
    <citation type="submission" date="2011-03" db="EMBL/GenBank/DDBJ databases">
        <title>The complete genome of Desulfobacca acetoxidans DSM 11109.</title>
        <authorList>
            <consortium name="US DOE Joint Genome Institute (JGI-PGF)"/>
            <person name="Lucas S."/>
            <person name="Copeland A."/>
            <person name="Lapidus A."/>
            <person name="Bruce D."/>
            <person name="Goodwin L."/>
            <person name="Pitluck S."/>
            <person name="Peters L."/>
            <person name="Kyrpides N."/>
            <person name="Mavromatis K."/>
            <person name="Ivanova N."/>
            <person name="Ovchinnikova G."/>
            <person name="Teshima H."/>
            <person name="Detter J.C."/>
            <person name="Han C."/>
            <person name="Land M."/>
            <person name="Hauser L."/>
            <person name="Markowitz V."/>
            <person name="Cheng J.-F."/>
            <person name="Hugenholtz P."/>
            <person name="Woyke T."/>
            <person name="Wu D."/>
            <person name="Spring S."/>
            <person name="Schueler E."/>
            <person name="Brambilla E."/>
            <person name="Klenk H.-P."/>
            <person name="Eisen J.A."/>
        </authorList>
    </citation>
    <scope>NUCLEOTIDE SEQUENCE [LARGE SCALE GENOMIC DNA]</scope>
    <source>
        <strain evidence="9">ATCC 700848 / DSM 11109 / ASRB2</strain>
    </source>
</reference>
<evidence type="ECO:0000256" key="3">
    <source>
        <dbReference type="ARBA" id="ARBA00022692"/>
    </source>
</evidence>
<evidence type="ECO:0000256" key="1">
    <source>
        <dbReference type="ARBA" id="ARBA00004651"/>
    </source>
</evidence>
<feature type="transmembrane region" description="Helical" evidence="6">
    <location>
        <begin position="157"/>
        <end position="174"/>
    </location>
</feature>
<dbReference type="GO" id="GO:0022857">
    <property type="term" value="F:transmembrane transporter activity"/>
    <property type="evidence" value="ECO:0007669"/>
    <property type="project" value="InterPro"/>
</dbReference>
<dbReference type="InterPro" id="IPR011701">
    <property type="entry name" value="MFS"/>
</dbReference>
<dbReference type="InterPro" id="IPR052425">
    <property type="entry name" value="Uncharacterized_MFS-type"/>
</dbReference>
<name>F2NDZ6_DESAR</name>
<proteinExistence type="predicted"/>
<dbReference type="CDD" id="cd17370">
    <property type="entry name" value="MFS_MJ1317_like"/>
    <property type="match status" value="1"/>
</dbReference>
<comment type="subcellular location">
    <subcellularLocation>
        <location evidence="1">Cell membrane</location>
        <topology evidence="1">Multi-pass membrane protein</topology>
    </subcellularLocation>
</comment>
<feature type="transmembrane region" description="Helical" evidence="6">
    <location>
        <begin position="262"/>
        <end position="282"/>
    </location>
</feature>
<dbReference type="STRING" id="880072.Desac_2751"/>
<evidence type="ECO:0000256" key="2">
    <source>
        <dbReference type="ARBA" id="ARBA00022475"/>
    </source>
</evidence>
<dbReference type="SUPFAM" id="SSF103473">
    <property type="entry name" value="MFS general substrate transporter"/>
    <property type="match status" value="1"/>
</dbReference>
<dbReference type="PANTHER" id="PTHR42688">
    <property type="entry name" value="CONSERVED PROTEIN"/>
    <property type="match status" value="1"/>
</dbReference>
<evidence type="ECO:0000256" key="5">
    <source>
        <dbReference type="ARBA" id="ARBA00023136"/>
    </source>
</evidence>
<feature type="transmembrane region" description="Helical" evidence="6">
    <location>
        <begin position="86"/>
        <end position="107"/>
    </location>
</feature>
<dbReference type="InterPro" id="IPR020846">
    <property type="entry name" value="MFS_dom"/>
</dbReference>
<keyword evidence="4 6" id="KW-1133">Transmembrane helix</keyword>
<dbReference type="Pfam" id="PF07690">
    <property type="entry name" value="MFS_1"/>
    <property type="match status" value="1"/>
</dbReference>
<feature type="transmembrane region" description="Helical" evidence="6">
    <location>
        <begin position="49"/>
        <end position="74"/>
    </location>
</feature>
<dbReference type="KEGG" id="dao:Desac_2751"/>
<feature type="transmembrane region" description="Helical" evidence="6">
    <location>
        <begin position="224"/>
        <end position="242"/>
    </location>
</feature>
<keyword evidence="9" id="KW-1185">Reference proteome</keyword>
<evidence type="ECO:0000313" key="8">
    <source>
        <dbReference type="EMBL" id="AEB10564.1"/>
    </source>
</evidence>
<feature type="domain" description="Major facilitator superfamily (MFS) profile" evidence="7">
    <location>
        <begin position="19"/>
        <end position="398"/>
    </location>
</feature>
<dbReference type="Proteomes" id="UP000000483">
    <property type="component" value="Chromosome"/>
</dbReference>
<dbReference type="AlphaFoldDB" id="F2NDZ6"/>
<sequence>MPQENQPESTSRDITQPSALKFVILLGVVSLLSDMTYEGARSINGPFLALLGAGATVVATVAGLGELIGYALRLLSGYLTDQTKRYWTITLVGYALNLFAVPLLALAGRWEIAAALMLTERLGKAIRNPARDAMLSHAASTMGRGWGFGLHEAMDQLGAIFGPLIVAIVLFFQVKGGYASGYAILLIPAILALLVLLTGRYLYPQPHQLEVKVLKVESTGLSRPFWLYIAAVALIGAGYADFPLVAYHFKKEAVMTDTWIPLAYAVAMGTDAVAALILGYIYDHLGIMVMVGATLLSAFFAPLVFLGGFFGAMTGMVLWGIGMGAQESVMRAAIADMVPSPRRASAYGIFQTGYGLFWFLGSLLMGLLYNNFLIYLIIFSVASQLLALPIFILVAKKFCVIKY</sequence>
<evidence type="ECO:0000256" key="4">
    <source>
        <dbReference type="ARBA" id="ARBA00022989"/>
    </source>
</evidence>
<dbReference type="OrthoDB" id="9803985at2"/>
<dbReference type="Gene3D" id="1.20.1250.20">
    <property type="entry name" value="MFS general substrate transporter like domains"/>
    <property type="match status" value="2"/>
</dbReference>
<feature type="transmembrane region" description="Helical" evidence="6">
    <location>
        <begin position="20"/>
        <end position="37"/>
    </location>
</feature>
<dbReference type="GO" id="GO:0005886">
    <property type="term" value="C:plasma membrane"/>
    <property type="evidence" value="ECO:0007669"/>
    <property type="project" value="UniProtKB-SubCell"/>
</dbReference>
<reference evidence="8 9" key="1">
    <citation type="journal article" date="2011" name="Stand. Genomic Sci.">
        <title>Complete genome sequence of the acetate-degrading sulfate reducer Desulfobacca acetoxidans type strain (ASRB2).</title>
        <authorList>
            <person name="Goker M."/>
            <person name="Teshima H."/>
            <person name="Lapidus A."/>
            <person name="Nolan M."/>
            <person name="Lucas S."/>
            <person name="Hammon N."/>
            <person name="Deshpande S."/>
            <person name="Cheng J.F."/>
            <person name="Tapia R."/>
            <person name="Han C."/>
            <person name="Goodwin L."/>
            <person name="Pitluck S."/>
            <person name="Huntemann M."/>
            <person name="Liolios K."/>
            <person name="Ivanova N."/>
            <person name="Pagani I."/>
            <person name="Mavromatis K."/>
            <person name="Ovchinikova G."/>
            <person name="Pati A."/>
            <person name="Chen A."/>
            <person name="Palaniappan K."/>
            <person name="Land M."/>
            <person name="Hauser L."/>
            <person name="Brambilla E.M."/>
            <person name="Rohde M."/>
            <person name="Spring S."/>
            <person name="Detter J.C."/>
            <person name="Woyke T."/>
            <person name="Bristow J."/>
            <person name="Eisen J.A."/>
            <person name="Markowitz V."/>
            <person name="Hugenholtz P."/>
            <person name="Kyrpides N.C."/>
            <person name="Klenk H.P."/>
        </authorList>
    </citation>
    <scope>NUCLEOTIDE SEQUENCE [LARGE SCALE GENOMIC DNA]</scope>
    <source>
        <strain evidence="9">ATCC 700848 / DSM 11109 / ASRB2</strain>
    </source>
</reference>